<evidence type="ECO:0000256" key="3">
    <source>
        <dbReference type="ARBA" id="ARBA00022705"/>
    </source>
</evidence>
<evidence type="ECO:0000256" key="2">
    <source>
        <dbReference type="ARBA" id="ARBA00022695"/>
    </source>
</evidence>
<dbReference type="GO" id="GO:0008408">
    <property type="term" value="F:3'-5' exonuclease activity"/>
    <property type="evidence" value="ECO:0007669"/>
    <property type="project" value="InterPro"/>
</dbReference>
<dbReference type="GO" id="GO:0003887">
    <property type="term" value="F:DNA-directed DNA polymerase activity"/>
    <property type="evidence" value="ECO:0007669"/>
    <property type="project" value="UniProtKB-KW"/>
</dbReference>
<dbReference type="Gene3D" id="3.20.20.140">
    <property type="entry name" value="Metal-dependent hydrolases"/>
    <property type="match status" value="1"/>
</dbReference>
<protein>
    <submittedName>
        <fullName evidence="6">Polymerase/primase</fullName>
    </submittedName>
</protein>
<evidence type="ECO:0000259" key="5">
    <source>
        <dbReference type="SMART" id="SM00481"/>
    </source>
</evidence>
<evidence type="ECO:0000313" key="6">
    <source>
        <dbReference type="EMBL" id="XCD05071.1"/>
    </source>
</evidence>
<dbReference type="InterPro" id="IPR016195">
    <property type="entry name" value="Pol/histidinol_Pase-like"/>
</dbReference>
<dbReference type="InterPro" id="IPR040982">
    <property type="entry name" value="DNA_pol3_finger"/>
</dbReference>
<reference evidence="6" key="1">
    <citation type="submission" date="2024-03" db="EMBL/GenBank/DDBJ databases">
        <title>Diverse circular DNA viruses in blood, oral, and fecal samples of captive lemurs.</title>
        <authorList>
            <person name="Paietta E.N."/>
            <person name="Kraberger S."/>
            <person name="Lund M.C."/>
            <person name="Custer J.M."/>
            <person name="Vargas K.M."/>
            <person name="Ehmke E.E."/>
            <person name="Yoder A.D."/>
            <person name="Varsani A."/>
        </authorList>
    </citation>
    <scope>NUCLEOTIDE SEQUENCE</scope>
    <source>
        <strain evidence="6">Duke_24FS_3</strain>
    </source>
</reference>
<dbReference type="NCBIfam" id="TIGR00594">
    <property type="entry name" value="polc"/>
    <property type="match status" value="1"/>
</dbReference>
<accession>A0AAU8B062</accession>
<dbReference type="Pfam" id="PF02811">
    <property type="entry name" value="PHP"/>
    <property type="match status" value="1"/>
</dbReference>
<evidence type="ECO:0000256" key="4">
    <source>
        <dbReference type="ARBA" id="ARBA00022932"/>
    </source>
</evidence>
<dbReference type="InterPro" id="IPR011708">
    <property type="entry name" value="DNA_pol3_alpha_NTPase_dom"/>
</dbReference>
<feature type="domain" description="Polymerase/histidinol phosphatase N-terminal" evidence="5">
    <location>
        <begin position="8"/>
        <end position="75"/>
    </location>
</feature>
<dbReference type="InterPro" id="IPR003141">
    <property type="entry name" value="Pol/His_phosphatase_N"/>
</dbReference>
<dbReference type="Pfam" id="PF07733">
    <property type="entry name" value="DNA_pol3_alpha"/>
    <property type="match status" value="1"/>
</dbReference>
<evidence type="ECO:0000256" key="1">
    <source>
        <dbReference type="ARBA" id="ARBA00022679"/>
    </source>
</evidence>
<proteinExistence type="predicted"/>
<dbReference type="InterPro" id="IPR004013">
    <property type="entry name" value="PHP_dom"/>
</dbReference>
<dbReference type="EMBL" id="PP511521">
    <property type="protein sequence ID" value="XCD05071.1"/>
    <property type="molecule type" value="Genomic_DNA"/>
</dbReference>
<dbReference type="PANTHER" id="PTHR32294">
    <property type="entry name" value="DNA POLYMERASE III SUBUNIT ALPHA"/>
    <property type="match status" value="1"/>
</dbReference>
<dbReference type="InterPro" id="IPR004805">
    <property type="entry name" value="DnaE2/DnaE/PolC"/>
</dbReference>
<dbReference type="Pfam" id="PF17657">
    <property type="entry name" value="DNA_pol3_finger"/>
    <property type="match status" value="1"/>
</dbReference>
<keyword evidence="3" id="KW-0235">DNA replication</keyword>
<name>A0AAU8B062_9CAUD</name>
<organism evidence="6">
    <name type="scientific">Dulem virus 36</name>
    <dbReference type="NCBI Taxonomy" id="3145754"/>
    <lineage>
        <taxon>Viruses</taxon>
        <taxon>Duplodnaviria</taxon>
        <taxon>Heunggongvirae</taxon>
        <taxon>Uroviricota</taxon>
        <taxon>Caudoviricetes</taxon>
    </lineage>
</organism>
<dbReference type="GO" id="GO:0006260">
    <property type="term" value="P:DNA replication"/>
    <property type="evidence" value="ECO:0007669"/>
    <property type="project" value="UniProtKB-KW"/>
</dbReference>
<keyword evidence="2" id="KW-0548">Nucleotidyltransferase</keyword>
<keyword evidence="1" id="KW-0808">Transferase</keyword>
<dbReference type="SUPFAM" id="SSF89550">
    <property type="entry name" value="PHP domain-like"/>
    <property type="match status" value="1"/>
</dbReference>
<sequence>MGRISMYFDLHNHNEFSFFDGFGKAIEWAARAKELGYKALGTSNHGNISGLVQHWLACKEVGIKPVLGCEVYFQPKFNKKNPVRQSYHLCLFAKNLQGYKNLCHILTEANVNQFYYKPIVDLQLLKKYKDGLICSSACIASCFSQAIVKGNSKKAGMMLDKFKTLFGNDFYVEIQPYKIDDEQTQETVNLVLMNLARERKIKCILTSDAHFVKKEDFDTYCKMHQIGRTTLDVERTYSERYLPSEYEICNRFAEMYKRKFKKPFNIAESFASNMDEIYKKVDEDILSNLELKMPKIISGAKSSEQILKNMVASGLKKHGRWNQEYKKRCLKELDVIHYHGFDDYFLMVQDYVNWARNNRIEVGPGRGSACNCLVAYAIGITDVDSIRYNLDFSRFMRKEKKKTPDIDVDFETSERQKVIDYVVQKHKGKAVQICSYGEYTVDNLVNDLAKVCGLETTGDVDEYDKKENKKVISQIKTHIHRFERDGKLQIAELLDDVMSVQYNEQYDNIIKHFSKLYGKVRYLGKHAAGVAVTSADISDYTCIINRGKGFFTSCYDLNDLEHINIIKFDMLGLKTMSELKELRAYSGAEPIEEQYESKEVCEAFCKGETEGVFQMEKSAPKKILDMIHCDCVNDVIAVNALNRPAPLQLKMHETYARNKLSGDIDTKTPYYKYTKETYGTMLYQEQTVEVAQKVGHLTPEQSFDLLKIMKKPANLTKPEYVPIIKQMQKDFYDGCKQEGLTKSQTEDIWKSMLIYGFNKGH</sequence>
<keyword evidence="4" id="KW-0239">DNA-directed DNA polymerase</keyword>
<dbReference type="PANTHER" id="PTHR32294:SF0">
    <property type="entry name" value="DNA POLYMERASE III SUBUNIT ALPHA"/>
    <property type="match status" value="1"/>
</dbReference>
<dbReference type="SMART" id="SM00481">
    <property type="entry name" value="POLIIIAc"/>
    <property type="match status" value="1"/>
</dbReference>